<evidence type="ECO:0000256" key="6">
    <source>
        <dbReference type="ARBA" id="ARBA00022840"/>
    </source>
</evidence>
<dbReference type="Gene3D" id="3.30.450.20">
    <property type="entry name" value="PAS domain"/>
    <property type="match status" value="1"/>
</dbReference>
<dbReference type="PROSITE" id="PS50109">
    <property type="entry name" value="HIS_KIN"/>
    <property type="match status" value="1"/>
</dbReference>
<reference evidence="15" key="3">
    <citation type="submission" date="2011-05" db="EMBL/GenBank/DDBJ databases">
        <title>Complete sequence of Methylomonas methanica MC09.</title>
        <authorList>
            <consortium name="US DOE Joint Genome Institute"/>
            <person name="Lucas S."/>
            <person name="Han J."/>
            <person name="Lapidus A."/>
            <person name="Cheng J.-F."/>
            <person name="Goodwin L."/>
            <person name="Pitluck S."/>
            <person name="Peters L."/>
            <person name="Mikhailova N."/>
            <person name="Teshima H."/>
            <person name="Han C."/>
            <person name="Tapia R."/>
            <person name="Land M."/>
            <person name="Hauser L."/>
            <person name="Kyrpides N."/>
            <person name="Ivanova N."/>
            <person name="Pagani I."/>
            <person name="Stein L."/>
            <person name="Woyke T."/>
        </authorList>
    </citation>
    <scope>NUCLEOTIDE SEQUENCE [LARGE SCALE GENOMIC DNA]</scope>
    <source>
        <strain evidence="15">MC09</strain>
    </source>
</reference>
<protein>
    <recommendedName>
        <fullName evidence="9">Sensor protein FixL</fullName>
        <ecNumber evidence="2">2.7.13.3</ecNumber>
    </recommendedName>
</protein>
<keyword evidence="5 14" id="KW-0418">Kinase</keyword>
<evidence type="ECO:0000256" key="4">
    <source>
        <dbReference type="ARBA" id="ARBA00022741"/>
    </source>
</evidence>
<dbReference type="EC" id="2.7.13.3" evidence="2"/>
<dbReference type="SUPFAM" id="SSF47384">
    <property type="entry name" value="Homodimeric domain of signal transducing histidine kinase"/>
    <property type="match status" value="1"/>
</dbReference>
<dbReference type="AlphaFoldDB" id="G0A7H0"/>
<evidence type="ECO:0000256" key="10">
    <source>
        <dbReference type="SAM" id="Phobius"/>
    </source>
</evidence>
<gene>
    <name evidence="14" type="ordered locus">Metme_2236</name>
</gene>
<evidence type="ECO:0000256" key="8">
    <source>
        <dbReference type="ARBA" id="ARBA00059827"/>
    </source>
</evidence>
<dbReference type="RefSeq" id="WP_013818881.1">
    <property type="nucleotide sequence ID" value="NC_015572.1"/>
</dbReference>
<accession>G0A7H0</accession>
<dbReference type="PROSITE" id="PS50113">
    <property type="entry name" value="PAC"/>
    <property type="match status" value="1"/>
</dbReference>
<keyword evidence="10" id="KW-0472">Membrane</keyword>
<dbReference type="KEGG" id="mmt:Metme_2236"/>
<dbReference type="InterPro" id="IPR036890">
    <property type="entry name" value="HATPase_C_sf"/>
</dbReference>
<dbReference type="SUPFAM" id="SSF55785">
    <property type="entry name" value="PYP-like sensor domain (PAS domain)"/>
    <property type="match status" value="1"/>
</dbReference>
<sequence length="476" mass="52840">MINKLQRHPFSFPILTAASVGLSFPILTIGLLLQHQDLNLSWHNLAALHQNNFALYVVWSAPLIMGIFGYVLGKTSLQLKQKMDTLTHQTTELNTILDTAASAIITIDRSGSITNFNKAAEQIFGYDHDELIGKNVDCLIPDAIAAEHSSYLHRYLQTGRPIILGKRREVEARRKNGKLFPALLRVNPMYIDDAIYFSGVIDDISDTKMLQNQLIQAQKLEAIGQLASGVAHEINTPIQYIGDNLSALHQNFIDVLAYHQAIAGLIPEPLRPQADKLAEEHDIAFILEDSPNAIRQSLEGVERVAEIVKAMKTFSHMESAQNKQAINLHEALNSTLTISRNSYKYVAKVETDYADDVHFVECYANQLNQVFLNLIVNAAHAIEESRNDAGLIRVTTRKTGDQIEIQIQDNGAGIPKPIQDKVFNLFFTTKPVGKGTGQGLSLAHSIIVEKHQGKLFFESEPGIGTTFHILLPIDTA</sequence>
<dbReference type="InterPro" id="IPR004358">
    <property type="entry name" value="Sig_transdc_His_kin-like_C"/>
</dbReference>
<comment type="catalytic activity">
    <reaction evidence="1">
        <text>ATP + protein L-histidine = ADP + protein N-phospho-L-histidine.</text>
        <dbReference type="EC" id="2.7.13.3"/>
    </reaction>
</comment>
<keyword evidence="7" id="KW-0902">Two-component regulatory system</keyword>
<evidence type="ECO:0000256" key="7">
    <source>
        <dbReference type="ARBA" id="ARBA00023012"/>
    </source>
</evidence>
<dbReference type="SUPFAM" id="SSF55874">
    <property type="entry name" value="ATPase domain of HSP90 chaperone/DNA topoisomerase II/histidine kinase"/>
    <property type="match status" value="1"/>
</dbReference>
<evidence type="ECO:0000256" key="1">
    <source>
        <dbReference type="ARBA" id="ARBA00000085"/>
    </source>
</evidence>
<dbReference type="CDD" id="cd00130">
    <property type="entry name" value="PAS"/>
    <property type="match status" value="1"/>
</dbReference>
<dbReference type="Proteomes" id="UP000008888">
    <property type="component" value="Chromosome"/>
</dbReference>
<feature type="domain" description="PAS" evidence="12">
    <location>
        <begin position="89"/>
        <end position="159"/>
    </location>
</feature>
<dbReference type="InterPro" id="IPR036097">
    <property type="entry name" value="HisK_dim/P_sf"/>
</dbReference>
<dbReference type="SMART" id="SM00387">
    <property type="entry name" value="HATPase_c"/>
    <property type="match status" value="1"/>
</dbReference>
<keyword evidence="15" id="KW-1185">Reference proteome</keyword>
<evidence type="ECO:0000259" key="13">
    <source>
        <dbReference type="PROSITE" id="PS50113"/>
    </source>
</evidence>
<dbReference type="PRINTS" id="PR00344">
    <property type="entry name" value="BCTRLSENSOR"/>
</dbReference>
<dbReference type="NCBIfam" id="TIGR00229">
    <property type="entry name" value="sensory_box"/>
    <property type="match status" value="1"/>
</dbReference>
<feature type="domain" description="Histidine kinase" evidence="11">
    <location>
        <begin position="229"/>
        <end position="475"/>
    </location>
</feature>
<dbReference type="GO" id="GO:0000155">
    <property type="term" value="F:phosphorelay sensor kinase activity"/>
    <property type="evidence" value="ECO:0007669"/>
    <property type="project" value="InterPro"/>
</dbReference>
<dbReference type="Gene3D" id="1.10.287.130">
    <property type="match status" value="1"/>
</dbReference>
<dbReference type="HOGENOM" id="CLU_000445_114_39_6"/>
<comment type="function">
    <text evidence="8">Putative oxygen sensor; modulates the activity of FixJ, a transcriptional activator of nitrogen fixation fixK gene. FixL probably acts as a kinase that phosphorylates FixJ.</text>
</comment>
<dbReference type="InterPro" id="IPR000700">
    <property type="entry name" value="PAS-assoc_C"/>
</dbReference>
<feature type="domain" description="PAC" evidence="13">
    <location>
        <begin position="166"/>
        <end position="216"/>
    </location>
</feature>
<dbReference type="FunFam" id="3.30.450.20:FF:000060">
    <property type="entry name" value="Sensor protein FixL"/>
    <property type="match status" value="1"/>
</dbReference>
<dbReference type="eggNOG" id="COG5000">
    <property type="taxonomic scope" value="Bacteria"/>
</dbReference>
<dbReference type="PANTHER" id="PTHR43065:SF46">
    <property type="entry name" value="C4-DICARBOXYLATE TRANSPORT SENSOR PROTEIN DCTB"/>
    <property type="match status" value="1"/>
</dbReference>
<name>G0A7H0_METMM</name>
<reference evidence="14 15" key="1">
    <citation type="journal article" date="2011" name="J. Bacteriol.">
        <title>Complete Genome Sequence of the Aerobic Marine Methanotroph Methylomonas methanica MC09.</title>
        <authorList>
            <person name="Boden R."/>
            <person name="Cunliffe M."/>
            <person name="Scanlan J."/>
            <person name="Moussard H."/>
            <person name="Kits K.D."/>
            <person name="Klotz M.G."/>
            <person name="Jetten M.S."/>
            <person name="Vuilleumier S."/>
            <person name="Han J."/>
            <person name="Peters L."/>
            <person name="Mikhailova N."/>
            <person name="Teshima H."/>
            <person name="Tapia R."/>
            <person name="Kyrpides N."/>
            <person name="Ivanova N."/>
            <person name="Pagani I."/>
            <person name="Cheng J.F."/>
            <person name="Goodwin L."/>
            <person name="Han C."/>
            <person name="Hauser L."/>
            <person name="Land M.L."/>
            <person name="Lapidus A."/>
            <person name="Lucas S."/>
            <person name="Pitluck S."/>
            <person name="Woyke T."/>
            <person name="Stein L."/>
            <person name="Murrell J.C."/>
        </authorList>
    </citation>
    <scope>NUCLEOTIDE SEQUENCE [LARGE SCALE GENOMIC DNA]</scope>
    <source>
        <strain evidence="14 15">MC09</strain>
    </source>
</reference>
<dbReference type="PANTHER" id="PTHR43065">
    <property type="entry name" value="SENSOR HISTIDINE KINASE"/>
    <property type="match status" value="1"/>
</dbReference>
<dbReference type="GO" id="GO:0005524">
    <property type="term" value="F:ATP binding"/>
    <property type="evidence" value="ECO:0007669"/>
    <property type="project" value="UniProtKB-KW"/>
</dbReference>
<keyword evidence="3" id="KW-0808">Transferase</keyword>
<evidence type="ECO:0000256" key="5">
    <source>
        <dbReference type="ARBA" id="ARBA00022777"/>
    </source>
</evidence>
<keyword evidence="6" id="KW-0067">ATP-binding</keyword>
<dbReference type="InterPro" id="IPR003594">
    <property type="entry name" value="HATPase_dom"/>
</dbReference>
<dbReference type="OrthoDB" id="9772100at2"/>
<evidence type="ECO:0000259" key="11">
    <source>
        <dbReference type="PROSITE" id="PS50109"/>
    </source>
</evidence>
<evidence type="ECO:0000313" key="15">
    <source>
        <dbReference type="Proteomes" id="UP000008888"/>
    </source>
</evidence>
<dbReference type="Gene3D" id="3.30.565.10">
    <property type="entry name" value="Histidine kinase-like ATPase, C-terminal domain"/>
    <property type="match status" value="1"/>
</dbReference>
<dbReference type="InterPro" id="IPR005467">
    <property type="entry name" value="His_kinase_dom"/>
</dbReference>
<dbReference type="EMBL" id="CP002738">
    <property type="protein sequence ID" value="AEG00640.1"/>
    <property type="molecule type" value="Genomic_DNA"/>
</dbReference>
<evidence type="ECO:0000313" key="14">
    <source>
        <dbReference type="EMBL" id="AEG00640.1"/>
    </source>
</evidence>
<dbReference type="PROSITE" id="PS50112">
    <property type="entry name" value="PAS"/>
    <property type="match status" value="1"/>
</dbReference>
<keyword evidence="10" id="KW-0812">Transmembrane</keyword>
<evidence type="ECO:0000259" key="12">
    <source>
        <dbReference type="PROSITE" id="PS50112"/>
    </source>
</evidence>
<feature type="transmembrane region" description="Helical" evidence="10">
    <location>
        <begin position="53"/>
        <end position="73"/>
    </location>
</feature>
<evidence type="ECO:0000256" key="9">
    <source>
        <dbReference type="ARBA" id="ARBA00070616"/>
    </source>
</evidence>
<dbReference type="Pfam" id="PF13426">
    <property type="entry name" value="PAS_9"/>
    <property type="match status" value="1"/>
</dbReference>
<evidence type="ECO:0000256" key="2">
    <source>
        <dbReference type="ARBA" id="ARBA00012438"/>
    </source>
</evidence>
<dbReference type="SMART" id="SM00091">
    <property type="entry name" value="PAS"/>
    <property type="match status" value="1"/>
</dbReference>
<keyword evidence="10" id="KW-1133">Transmembrane helix</keyword>
<dbReference type="STRING" id="857087.Metme_2236"/>
<reference key="2">
    <citation type="submission" date="2011-05" db="EMBL/GenBank/DDBJ databases">
        <title>Complete genome sequence of the aerobic marine methanotroph Methylomonas methanica MC09.</title>
        <authorList>
            <person name="Boden R."/>
            <person name="Cunliffe M."/>
            <person name="Scanlan J."/>
            <person name="Moussard H."/>
            <person name="Kits K.D."/>
            <person name="Klotz M."/>
            <person name="Jetten M."/>
            <person name="Vuilleumier S."/>
            <person name="Han J."/>
            <person name="Peters L."/>
            <person name="Mikhailova N."/>
            <person name="Teshima H."/>
            <person name="Tapia R."/>
            <person name="Kyrpides N."/>
            <person name="Ivanova N."/>
            <person name="Pagani I."/>
            <person name="Cheng J.-F."/>
            <person name="Goodwin L."/>
            <person name="Han C."/>
            <person name="Hauser L."/>
            <person name="Land M."/>
            <person name="Lapidus A."/>
            <person name="Lucas S."/>
            <person name="Pitluck S."/>
            <person name="Woyke T."/>
            <person name="Stein L.Y."/>
            <person name="Murrell C."/>
        </authorList>
    </citation>
    <scope>NUCLEOTIDE SEQUENCE</scope>
    <source>
        <strain>MC09</strain>
    </source>
</reference>
<dbReference type="InterPro" id="IPR001610">
    <property type="entry name" value="PAC"/>
</dbReference>
<dbReference type="InterPro" id="IPR000014">
    <property type="entry name" value="PAS"/>
</dbReference>
<keyword evidence="4" id="KW-0547">Nucleotide-binding</keyword>
<organism evidence="14 15">
    <name type="scientific">Methylomonas methanica (strain DSM 25384 / MC09)</name>
    <dbReference type="NCBI Taxonomy" id="857087"/>
    <lineage>
        <taxon>Bacteria</taxon>
        <taxon>Pseudomonadati</taxon>
        <taxon>Pseudomonadota</taxon>
        <taxon>Gammaproteobacteria</taxon>
        <taxon>Methylococcales</taxon>
        <taxon>Methylococcaceae</taxon>
        <taxon>Methylomonas</taxon>
    </lineage>
</organism>
<dbReference type="Pfam" id="PF02518">
    <property type="entry name" value="HATPase_c"/>
    <property type="match status" value="1"/>
</dbReference>
<proteinExistence type="predicted"/>
<dbReference type="SMART" id="SM00086">
    <property type="entry name" value="PAC"/>
    <property type="match status" value="1"/>
</dbReference>
<dbReference type="InterPro" id="IPR035965">
    <property type="entry name" value="PAS-like_dom_sf"/>
</dbReference>
<feature type="transmembrane region" description="Helical" evidence="10">
    <location>
        <begin position="12"/>
        <end position="33"/>
    </location>
</feature>
<evidence type="ECO:0000256" key="3">
    <source>
        <dbReference type="ARBA" id="ARBA00022679"/>
    </source>
</evidence>